<dbReference type="InterPro" id="IPR036282">
    <property type="entry name" value="Glutathione-S-Trfase_C_sf"/>
</dbReference>
<dbReference type="Proteomes" id="UP000186165">
    <property type="component" value="Chromosome"/>
</dbReference>
<feature type="active site" description="Nucleophile" evidence="1">
    <location>
        <position position="44"/>
    </location>
</feature>
<feature type="site" description="Lowers pKa of active site Cys" evidence="3">
    <location>
        <position position="234"/>
    </location>
</feature>
<dbReference type="SFLD" id="SFLDS00019">
    <property type="entry name" value="Glutathione_Transferase_(cytos"/>
    <property type="match status" value="1"/>
</dbReference>
<keyword evidence="6" id="KW-0808">Transferase</keyword>
<organism evidence="6 7">
    <name type="scientific">Halodesulfurarchaeum formicicum</name>
    <dbReference type="NCBI Taxonomy" id="1873524"/>
    <lineage>
        <taxon>Archaea</taxon>
        <taxon>Methanobacteriati</taxon>
        <taxon>Methanobacteriota</taxon>
        <taxon>Stenosarchaea group</taxon>
        <taxon>Halobacteria</taxon>
        <taxon>Halobacteriales</taxon>
        <taxon>Halobacteriaceae</taxon>
        <taxon>Halodesulfurarchaeum</taxon>
    </lineage>
</organism>
<name>A0A1J1AAN0_9EURY</name>
<proteinExistence type="predicted"/>
<dbReference type="KEGG" id="hhsr:HSR6_0390"/>
<gene>
    <name evidence="6" type="ORF">HSR6_0390</name>
</gene>
<feature type="binding site" evidence="2">
    <location>
        <begin position="129"/>
        <end position="130"/>
    </location>
    <ligand>
        <name>glutathione</name>
        <dbReference type="ChEBI" id="CHEBI:57925"/>
    </ligand>
</feature>
<dbReference type="GO" id="GO:0005737">
    <property type="term" value="C:cytoplasm"/>
    <property type="evidence" value="ECO:0007669"/>
    <property type="project" value="TreeGrafter"/>
</dbReference>
<reference evidence="7" key="1">
    <citation type="submission" date="2016-08" db="EMBL/GenBank/DDBJ databases">
        <title>Discovery of first anaerobic lithoheterotrophic haloarchae widely represented in hypersaline habitats.</title>
        <authorList>
            <person name="Sorokin D.Y."/>
            <person name="Kublanov I.V."/>
            <person name="Roman P."/>
            <person name="Sinninghe Damste J.S."/>
            <person name="Golyshin P.N."/>
            <person name="Rojo D."/>
            <person name="Ciordia S."/>
            <person name="Mena Md.C."/>
            <person name="Ferrer M."/>
            <person name="Smedile F."/>
            <person name="Messina E."/>
            <person name="La Cono V."/>
            <person name="Yakimov M.M."/>
        </authorList>
    </citation>
    <scope>NUCLEOTIDE SEQUENCE [LARGE SCALE GENOMIC DNA]</scope>
    <source>
        <strain evidence="7">HSR6</strain>
    </source>
</reference>
<feature type="region of interest" description="Disordered" evidence="4">
    <location>
        <begin position="295"/>
        <end position="316"/>
    </location>
</feature>
<dbReference type="EC" id="2.5.1.18" evidence="6"/>
<feature type="active site" description="Proton donor/acceptor" evidence="1">
    <location>
        <position position="176"/>
    </location>
</feature>
<feature type="site" description="Lowers pKa of active site Cys" evidence="3">
    <location>
        <position position="277"/>
    </location>
</feature>
<dbReference type="SFLD" id="SFLDG01148">
    <property type="entry name" value="Xi_(cytGST)"/>
    <property type="match status" value="1"/>
</dbReference>
<dbReference type="GO" id="GO:0004364">
    <property type="term" value="F:glutathione transferase activity"/>
    <property type="evidence" value="ECO:0007669"/>
    <property type="project" value="UniProtKB-EC"/>
</dbReference>
<dbReference type="EMBL" id="CP016804">
    <property type="protein sequence ID" value="APE94856.1"/>
    <property type="molecule type" value="Genomic_DNA"/>
</dbReference>
<evidence type="ECO:0000313" key="7">
    <source>
        <dbReference type="Proteomes" id="UP000186165"/>
    </source>
</evidence>
<dbReference type="InterPro" id="IPR036249">
    <property type="entry name" value="Thioredoxin-like_sf"/>
</dbReference>
<feature type="domain" description="GST C-terminal" evidence="5">
    <location>
        <begin position="153"/>
        <end position="280"/>
    </location>
</feature>
<protein>
    <submittedName>
        <fullName evidence="6">Glutathione S-transferase</fullName>
        <ecNumber evidence="6">2.5.1.18</ecNumber>
    </submittedName>
</protein>
<accession>A0A1J1AAN0</accession>
<evidence type="ECO:0000256" key="1">
    <source>
        <dbReference type="PIRSR" id="PIRSR015753-1"/>
    </source>
</evidence>
<dbReference type="PIRSF" id="PIRSF015753">
    <property type="entry name" value="GST"/>
    <property type="match status" value="1"/>
</dbReference>
<dbReference type="AlphaFoldDB" id="A0A1J1AAN0"/>
<evidence type="ECO:0000256" key="3">
    <source>
        <dbReference type="PIRSR" id="PIRSR015753-3"/>
    </source>
</evidence>
<dbReference type="InterPro" id="IPR040079">
    <property type="entry name" value="Glutathione_S-Trfase"/>
</dbReference>
<dbReference type="Gene3D" id="1.20.1050.10">
    <property type="match status" value="1"/>
</dbReference>
<dbReference type="GeneID" id="30416916"/>
<dbReference type="SUPFAM" id="SSF47616">
    <property type="entry name" value="GST C-terminal domain-like"/>
    <property type="match status" value="1"/>
</dbReference>
<dbReference type="CDD" id="cd03190">
    <property type="entry name" value="GST_C_Omega_like"/>
    <property type="match status" value="1"/>
</dbReference>
<dbReference type="SFLD" id="SFLDG01206">
    <property type="entry name" value="Xi.1"/>
    <property type="match status" value="1"/>
</dbReference>
<keyword evidence="7" id="KW-1185">Reference proteome</keyword>
<dbReference type="InterPro" id="IPR010987">
    <property type="entry name" value="Glutathione-S-Trfase_C-like"/>
</dbReference>
<evidence type="ECO:0000256" key="4">
    <source>
        <dbReference type="SAM" id="MobiDB-lite"/>
    </source>
</evidence>
<dbReference type="PROSITE" id="PS50405">
    <property type="entry name" value="GST_CTER"/>
    <property type="match status" value="1"/>
</dbReference>
<dbReference type="PANTHER" id="PTHR32419:SF6">
    <property type="entry name" value="GLUTATHIONE S-TRANSFERASE OMEGA-LIKE 1-RELATED"/>
    <property type="match status" value="1"/>
</dbReference>
<dbReference type="InterPro" id="IPR016639">
    <property type="entry name" value="GST_Omega/GSH"/>
</dbReference>
<dbReference type="RefSeq" id="WP_071932652.1">
    <property type="nucleotide sequence ID" value="NZ_CP016804.1"/>
</dbReference>
<dbReference type="Gene3D" id="3.40.30.10">
    <property type="entry name" value="Glutaredoxin"/>
    <property type="match status" value="1"/>
</dbReference>
<dbReference type="Pfam" id="PF13410">
    <property type="entry name" value="GST_C_2"/>
    <property type="match status" value="1"/>
</dbReference>
<dbReference type="PANTHER" id="PTHR32419">
    <property type="entry name" value="GLUTATHIONYL-HYDROQUINONE REDUCTASE"/>
    <property type="match status" value="1"/>
</dbReference>
<dbReference type="SUPFAM" id="SSF52833">
    <property type="entry name" value="Thioredoxin-like"/>
    <property type="match status" value="1"/>
</dbReference>
<dbReference type="InterPro" id="IPR047047">
    <property type="entry name" value="GST_Omega-like_C"/>
</dbReference>
<sequence length="316" mass="36181">MFESDTDGRFQRQDAAFRDRIQADPDARFPAEPDRYHLYISRACPWAHGAVLVRTLLGLEDVLSMDVLDPYRESAGWQFTPEKPGCTPDTVNDVDYLAEIYELADPDYEKRPTVPVLWDRKRETIVNNESIEIMAMLADAFEPQQDGAVDLYPADRRAEIDQVVAKLYDAINNGVYRAGFADSQQAYDEAIDTLFAALDRWDGVLAEQRYLLGEQVTLADLRLFATLVRFDSVYHTHFKCNRKQIVDYPNLWGHTREIYQLPGVAETVNLDHIKEHYYRTHPQINPKRIVARGPSLDFSAPHDRDRLPGGPPAGLR</sequence>
<dbReference type="OrthoDB" id="172488at2157"/>
<feature type="binding site" evidence="2">
    <location>
        <position position="77"/>
    </location>
    <ligand>
        <name>glutathione</name>
        <dbReference type="ChEBI" id="CHEBI:57925"/>
    </ligand>
</feature>
<feature type="binding site" evidence="2">
    <location>
        <begin position="111"/>
        <end position="114"/>
    </location>
    <ligand>
        <name>glutathione</name>
        <dbReference type="ChEBI" id="CHEBI:57925"/>
    </ligand>
</feature>
<evidence type="ECO:0000259" key="5">
    <source>
        <dbReference type="PROSITE" id="PS50405"/>
    </source>
</evidence>
<evidence type="ECO:0000256" key="2">
    <source>
        <dbReference type="PIRSR" id="PIRSR015753-2"/>
    </source>
</evidence>
<dbReference type="InterPro" id="IPR004045">
    <property type="entry name" value="Glutathione_S-Trfase_N"/>
</dbReference>
<evidence type="ECO:0000313" key="6">
    <source>
        <dbReference type="EMBL" id="APE94856.1"/>
    </source>
</evidence>
<dbReference type="Pfam" id="PF13409">
    <property type="entry name" value="GST_N_2"/>
    <property type="match status" value="1"/>
</dbReference>